<feature type="coiled-coil region" evidence="3">
    <location>
        <begin position="2181"/>
        <end position="2366"/>
    </location>
</feature>
<feature type="compositionally biased region" description="Basic residues" evidence="4">
    <location>
        <begin position="1500"/>
        <end position="1509"/>
    </location>
</feature>
<feature type="coiled-coil region" evidence="3">
    <location>
        <begin position="255"/>
        <end position="331"/>
    </location>
</feature>
<evidence type="ECO:0000256" key="4">
    <source>
        <dbReference type="SAM" id="MobiDB-lite"/>
    </source>
</evidence>
<keyword evidence="1" id="KW-0433">Leucine-rich repeat</keyword>
<dbReference type="InterPro" id="IPR003591">
    <property type="entry name" value="Leu-rich_rpt_typical-subtyp"/>
</dbReference>
<dbReference type="InterPro" id="IPR050576">
    <property type="entry name" value="Cilia_flagella_integrity"/>
</dbReference>
<protein>
    <submittedName>
        <fullName evidence="5">Centriolin</fullName>
    </submittedName>
</protein>
<evidence type="ECO:0000256" key="2">
    <source>
        <dbReference type="ARBA" id="ARBA00022737"/>
    </source>
</evidence>
<keyword evidence="2" id="KW-0677">Repeat</keyword>
<feature type="region of interest" description="Disordered" evidence="4">
    <location>
        <begin position="2483"/>
        <end position="2518"/>
    </location>
</feature>
<dbReference type="OrthoDB" id="5989683at2759"/>
<feature type="region of interest" description="Disordered" evidence="4">
    <location>
        <begin position="1"/>
        <end position="68"/>
    </location>
</feature>
<organism evidence="5 6">
    <name type="scientific">Stylophora pistillata</name>
    <name type="common">Smooth cauliflower coral</name>
    <dbReference type="NCBI Taxonomy" id="50429"/>
    <lineage>
        <taxon>Eukaryota</taxon>
        <taxon>Metazoa</taxon>
        <taxon>Cnidaria</taxon>
        <taxon>Anthozoa</taxon>
        <taxon>Hexacorallia</taxon>
        <taxon>Scleractinia</taxon>
        <taxon>Astrocoeniina</taxon>
        <taxon>Pocilloporidae</taxon>
        <taxon>Stylophora</taxon>
    </lineage>
</organism>
<evidence type="ECO:0000313" key="6">
    <source>
        <dbReference type="Proteomes" id="UP000225706"/>
    </source>
</evidence>
<feature type="region of interest" description="Disordered" evidence="4">
    <location>
        <begin position="886"/>
        <end position="914"/>
    </location>
</feature>
<dbReference type="PANTHER" id="PTHR45973">
    <property type="entry name" value="PROTEIN PHOSPHATASE 1 REGULATORY SUBUNIT SDS22-RELATED"/>
    <property type="match status" value="1"/>
</dbReference>
<dbReference type="SMART" id="SM00365">
    <property type="entry name" value="LRR_SD22"/>
    <property type="match status" value="3"/>
</dbReference>
<evidence type="ECO:0000256" key="3">
    <source>
        <dbReference type="SAM" id="Coils"/>
    </source>
</evidence>
<proteinExistence type="predicted"/>
<feature type="coiled-coil region" evidence="3">
    <location>
        <begin position="1653"/>
        <end position="1694"/>
    </location>
</feature>
<keyword evidence="6" id="KW-1185">Reference proteome</keyword>
<dbReference type="SMART" id="SM00369">
    <property type="entry name" value="LRR_TYP"/>
    <property type="match status" value="2"/>
</dbReference>
<dbReference type="InterPro" id="IPR001611">
    <property type="entry name" value="Leu-rich_rpt"/>
</dbReference>
<dbReference type="Gene3D" id="1.20.5.170">
    <property type="match status" value="1"/>
</dbReference>
<dbReference type="STRING" id="50429.A0A2B4RQ89"/>
<feature type="compositionally biased region" description="Basic and acidic residues" evidence="4">
    <location>
        <begin position="2059"/>
        <end position="2079"/>
    </location>
</feature>
<feature type="coiled-coil region" evidence="3">
    <location>
        <begin position="2096"/>
        <end position="2148"/>
    </location>
</feature>
<evidence type="ECO:0000256" key="1">
    <source>
        <dbReference type="ARBA" id="ARBA00022614"/>
    </source>
</evidence>
<dbReference type="PANTHER" id="PTHR45973:SF36">
    <property type="entry name" value="CENTRIOLIN"/>
    <property type="match status" value="1"/>
</dbReference>
<evidence type="ECO:0000313" key="5">
    <source>
        <dbReference type="EMBL" id="PFX18507.1"/>
    </source>
</evidence>
<name>A0A2B4RQ89_STYPI</name>
<dbReference type="Gene3D" id="3.80.10.10">
    <property type="entry name" value="Ribonuclease Inhibitor"/>
    <property type="match status" value="2"/>
</dbReference>
<accession>A0A2B4RQ89</accession>
<reference evidence="6" key="1">
    <citation type="journal article" date="2017" name="bioRxiv">
        <title>Comparative analysis of the genomes of Stylophora pistillata and Acropora digitifera provides evidence for extensive differences between species of corals.</title>
        <authorList>
            <person name="Voolstra C.R."/>
            <person name="Li Y."/>
            <person name="Liew Y.J."/>
            <person name="Baumgarten S."/>
            <person name="Zoccola D."/>
            <person name="Flot J.-F."/>
            <person name="Tambutte S."/>
            <person name="Allemand D."/>
            <person name="Aranda M."/>
        </authorList>
    </citation>
    <scope>NUCLEOTIDE SEQUENCE [LARGE SCALE GENOMIC DNA]</scope>
</reference>
<feature type="region of interest" description="Disordered" evidence="4">
    <location>
        <begin position="1480"/>
        <end position="1510"/>
    </location>
</feature>
<keyword evidence="3" id="KW-0175">Coiled coil</keyword>
<dbReference type="InterPro" id="IPR032675">
    <property type="entry name" value="LRR_dom_sf"/>
</dbReference>
<gene>
    <name evidence="5" type="primary">CNTRL</name>
    <name evidence="5" type="ORF">AWC38_SpisGene17130</name>
</gene>
<comment type="caution">
    <text evidence="5">The sequence shown here is derived from an EMBL/GenBank/DDBJ whole genome shotgun (WGS) entry which is preliminary data.</text>
</comment>
<feature type="coiled-coil region" evidence="3">
    <location>
        <begin position="1542"/>
        <end position="1576"/>
    </location>
</feature>
<dbReference type="Pfam" id="PF14580">
    <property type="entry name" value="LRR_9"/>
    <property type="match status" value="1"/>
</dbReference>
<sequence>MNSAPKSSRGRKLSSPNGQNPKVPVNNGRSYTRHDKQEEEVGDMDALSAYVPDPDEPPTRDVTSPSKSGVAYLTGNLIRRLTKEENISQVTSLHVTLGKDLNKKIKYIENLESLRKLIYLNLNNHMIEKIEKLDHLTQLRELHLANNRISKIEGVDCLVHLTVLNLNGNMIETLPAPVFKKLRELQTFHITHNRLASHVEVTKLRPLQDLNSFSMEGNPMADMEHSHLFVIFQLRSLNYLDGKKVSDEDRQMADKRYAQEEVKRLEGEINRQKKEYEVLLEENCQALEELQQLKKWNSEQKTQNLDLSQKIKDFQRQLEAKEELLASKTSELSKACEKQFKLEQELAFYKLDAKFEHLGMLPLPEGVEFGDGEEDESPYIGKARFKPNKFARKSNIMSGEQHGQMTTLHSRPSDKYDAQNKQVQQEIHEALVQNLEDKERAIKQAEGVLLQLTDQLNRRKAQLKEAGDKLTMLQQAINDQAHLLGEEERKLIDAIADKKNYIRKLQEVAKELEEQLKNISDELKQREAETEKLRQTIRNTPPSDPAYSHLQARLAAKEQQLLELKGEYGKLKQDNDRAKERLQEEIAAVKQLEAQLAALRRENGDQDKLKEELKNIIDDLNDNLNSMKQQVAHQAKQISQLQREKDALGQRLRDMQGQAANNKQLKDNLAKLQQQLKLAEDALERETKNCEALRRRLSNAESQAAQGSTLEPLFTETKNRLQQAEAEVARLQNALNKLKQQLQDDRRAADERLKKEQEKVDKALQAARNAGYKDRQVKDLAAQVENLSANNASLARRLRDAEDELSGLDNLLDKEDVLERLGELRNDINRKRSAVREPLNDQDDLGRALAELHRKYLDLMRDLERERRKQPDGEIEGLQARLQDAERALKQARDRASQLAGDKEERESKLRRMSDELRKLKDKLAKQETMEDELEREKAEHAKEMFGLEKQIAQLKDQLNEARRGLRDHLASARAPLQAKIVDMEDEMEHLQDKFDKVKAENERLKGVIAEAEQGRLELEDRLAEMMNKLREARAQAEAANGRYARQSQALEAEVKALENELERARNRLKSLRAQADEKLQAEKEKAAAKIGGLEDEIDGLKERLKNLKYKAGRELDEIRDAGERKMHYLENKMADLRHQLDDERARADEQLRRAESKEAGLQSLLGETEANLKRSNHQSQEQQAKLRELENQIEGLKNTLKEAETQAIKEKLEKELEAVKAERMRAAIQAAADKQLADAQQQVASLQSMLDSKDRQLQEELRHGTQNSADIAAQRAAIKNLASALAEQNQELERLKDDLFEMSRAPVQPQYFPQPDVSLSALANEVEALRAALLQREQQVQSLTRPIPLPSNPPFTTSGLVTTSAYMNPPFTTSGLITTPGLATTQAYLPVSGVTPVVVEGPSNGVTFTRSVPVMTPMITNASGLGTNSYAASPGQVHHHHYYSKSTGRAGIKPKPFTVTTSSHPSPEVLTASTVAAPVTSPVHHHHYNDITGEDNDGRKKKKRKTKKPKDEVLFCNFPNHEGLEYEVGRLEGLLTSSHQVQKLQDQRDSLRMDLKELEHEVEDSLKRRATARQTQRHSLDGNLAAGTRRVYIMRAVDEEDEVNFPLKYLQQSSGVETEPLQLSSVNQMDDNAQEASWEKRLSDLARFEGLLQKRKTELQQMDAELMERRRELDDIVRKRKMAEGRLRRTEEDAGIIEQRAAETSVELIRAGNQLINLQIKEKVLLERHQQINKAIEAKGQELNEAENSCTIVRHNVDKLNKELASKMEDLENKESVLKDVETRTQLSLRVDELRKLIAQTETEEKNKSDKYVRALKEGEKALEEKTTQLARTRNELQSQMIQFHELNSKMNKLKTKLKEIEENIKKGKVEAERLAQRKEEERRIQDLNVQEAEQKLLEINNARNESMEALKSHREELSLLRNKIHESMSKIKEYEELKKQKEAEHKRISSAINQDKVKLENEFTHLKSETQETEECLSHMNNALKEVTVELQSAKLELDELSNTKNSVMKELTDLQLTLAEKGKELMKVNQEIEDGSKELEKVKETIADFQKRQKELTENLEEGSERPDRTRKDSLPRESSAPKNNEKENELLVTRLRQTINNLSDENKKQNGALKEARGEVKEMRELLKSEREDFQEHLMQADSESEAYQIHLERLHAEFDAEKQKHSREKDLLFNKAEEHRVKARKFAEELNSLKQNHFQTKQELNSLRETLVKDMKELKEHIEGMATEMISAKNLALKEERERTENSKREKEDALIKEKGAILKQQQSFLRAQIRKQMSTRADVLEEERKKAEASLEGLKSKLKNLEEVISRKDVSVQDFRYKLLRDRFETEKAADSNKQIDELRRRLRQLEDEKDLIASQRNHLVALHEDSNAESLSLNFKEELSRRITKSISIRPRRSLDSLTDGKFYARPVKHDVEVPCRDVVGQNTSLPLRLPDNTSLDRLELNSASHDVGDHKGVSSVGLDYGMRNTRIVTEQNQGLEENGNPSDDSLKQSAVNSSSPMLREDLSDDFGDKDLPLASISKEIETDNLNPTAANPTSDRQRLVRRMKEQQWKPDRNAVRSSRDISSSTFADDKKIEFLSSVHRIKNEKVKELELSMRRLFFP</sequence>
<dbReference type="EMBL" id="LSMT01000407">
    <property type="protein sequence ID" value="PFX18507.1"/>
    <property type="molecule type" value="Genomic_DNA"/>
</dbReference>
<dbReference type="Gene3D" id="1.10.287.1490">
    <property type="match status" value="1"/>
</dbReference>
<dbReference type="PROSITE" id="PS51450">
    <property type="entry name" value="LRR"/>
    <property type="match status" value="3"/>
</dbReference>
<feature type="coiled-coil region" evidence="3">
    <location>
        <begin position="418"/>
        <end position="469"/>
    </location>
</feature>
<feature type="region of interest" description="Disordered" evidence="4">
    <location>
        <begin position="2059"/>
        <end position="2094"/>
    </location>
</feature>
<feature type="compositionally biased region" description="Polar residues" evidence="4">
    <location>
        <begin position="2483"/>
        <end position="2508"/>
    </location>
</feature>
<dbReference type="SUPFAM" id="SSF52075">
    <property type="entry name" value="Outer arm dynein light chain 1"/>
    <property type="match status" value="1"/>
</dbReference>
<dbReference type="Proteomes" id="UP000225706">
    <property type="component" value="Unassembled WGS sequence"/>
</dbReference>
<dbReference type="SUPFAM" id="SSF57997">
    <property type="entry name" value="Tropomyosin"/>
    <property type="match status" value="2"/>
</dbReference>